<organism evidence="2 3">
    <name type="scientific">Polarella glacialis</name>
    <name type="common">Dinoflagellate</name>
    <dbReference type="NCBI Taxonomy" id="89957"/>
    <lineage>
        <taxon>Eukaryota</taxon>
        <taxon>Sar</taxon>
        <taxon>Alveolata</taxon>
        <taxon>Dinophyceae</taxon>
        <taxon>Suessiales</taxon>
        <taxon>Suessiaceae</taxon>
        <taxon>Polarella</taxon>
    </lineage>
</organism>
<dbReference type="AlphaFoldDB" id="A0A813K2Y5"/>
<feature type="compositionally biased region" description="Low complexity" evidence="1">
    <location>
        <begin position="72"/>
        <end position="85"/>
    </location>
</feature>
<protein>
    <submittedName>
        <fullName evidence="2">Uncharacterized protein</fullName>
    </submittedName>
</protein>
<feature type="non-terminal residue" evidence="2">
    <location>
        <position position="137"/>
    </location>
</feature>
<feature type="non-terminal residue" evidence="2">
    <location>
        <position position="1"/>
    </location>
</feature>
<feature type="compositionally biased region" description="Basic and acidic residues" evidence="1">
    <location>
        <begin position="122"/>
        <end position="137"/>
    </location>
</feature>
<evidence type="ECO:0000313" key="2">
    <source>
        <dbReference type="EMBL" id="CAE8692744.1"/>
    </source>
</evidence>
<evidence type="ECO:0000256" key="1">
    <source>
        <dbReference type="SAM" id="MobiDB-lite"/>
    </source>
</evidence>
<dbReference type="Proteomes" id="UP000626109">
    <property type="component" value="Unassembled WGS sequence"/>
</dbReference>
<sequence length="137" mass="14100">QVFAVPHGSMASPPAGVQSCSYSRSAAHPFAAPVVRRASMPEVNGGGHAVSSRLVAVVGGALPRLDEFTHPASSSVSRISQAASSPHQPLGSSRCSSSSLMRPSPSVQTRSLPGGRTSNVVSERRISRDELRAAGTL</sequence>
<evidence type="ECO:0000313" key="3">
    <source>
        <dbReference type="Proteomes" id="UP000626109"/>
    </source>
</evidence>
<feature type="region of interest" description="Disordered" evidence="1">
    <location>
        <begin position="70"/>
        <end position="137"/>
    </location>
</feature>
<gene>
    <name evidence="2" type="ORF">PGLA2088_LOCUS28021</name>
</gene>
<accession>A0A813K2Y5</accession>
<dbReference type="EMBL" id="CAJNNW010027700">
    <property type="protein sequence ID" value="CAE8692744.1"/>
    <property type="molecule type" value="Genomic_DNA"/>
</dbReference>
<reference evidence="2" key="1">
    <citation type="submission" date="2021-02" db="EMBL/GenBank/DDBJ databases">
        <authorList>
            <person name="Dougan E. K."/>
            <person name="Rhodes N."/>
            <person name="Thang M."/>
            <person name="Chan C."/>
        </authorList>
    </citation>
    <scope>NUCLEOTIDE SEQUENCE</scope>
</reference>
<feature type="compositionally biased region" description="Low complexity" evidence="1">
    <location>
        <begin position="92"/>
        <end position="106"/>
    </location>
</feature>
<comment type="caution">
    <text evidence="2">The sequence shown here is derived from an EMBL/GenBank/DDBJ whole genome shotgun (WGS) entry which is preliminary data.</text>
</comment>
<proteinExistence type="predicted"/>
<name>A0A813K2Y5_POLGL</name>
<feature type="compositionally biased region" description="Polar residues" evidence="1">
    <location>
        <begin position="107"/>
        <end position="121"/>
    </location>
</feature>